<feature type="signal peptide" evidence="6">
    <location>
        <begin position="1"/>
        <end position="25"/>
    </location>
</feature>
<keyword evidence="7" id="KW-1185">Reference proteome</keyword>
<evidence type="ECO:0000313" key="8">
    <source>
        <dbReference type="RefSeq" id="XP_019097440.1"/>
    </source>
</evidence>
<dbReference type="GeneID" id="109131201"/>
<proteinExistence type="inferred from homology"/>
<protein>
    <recommendedName>
        <fullName evidence="6">S-protein homolog</fullName>
    </recommendedName>
</protein>
<evidence type="ECO:0000256" key="1">
    <source>
        <dbReference type="ARBA" id="ARBA00004613"/>
    </source>
</evidence>
<evidence type="ECO:0000256" key="5">
    <source>
        <dbReference type="ARBA" id="ARBA00022729"/>
    </source>
</evidence>
<dbReference type="Pfam" id="PF05938">
    <property type="entry name" value="Self-incomp_S1"/>
    <property type="match status" value="1"/>
</dbReference>
<evidence type="ECO:0000256" key="3">
    <source>
        <dbReference type="ARBA" id="ARBA00022471"/>
    </source>
</evidence>
<evidence type="ECO:0000256" key="2">
    <source>
        <dbReference type="ARBA" id="ARBA00005581"/>
    </source>
</evidence>
<dbReference type="InterPro" id="IPR008972">
    <property type="entry name" value="Cupredoxin"/>
</dbReference>
<feature type="chain" id="PRO_5044959569" description="S-protein homolog" evidence="6">
    <location>
        <begin position="26"/>
        <end position="153"/>
    </location>
</feature>
<reference evidence="7" key="1">
    <citation type="journal article" date="2014" name="Nat. Commun.">
        <title>The emerging biofuel crop Camelina sativa retains a highly undifferentiated hexaploid genome structure.</title>
        <authorList>
            <person name="Kagale S."/>
            <person name="Koh C."/>
            <person name="Nixon J."/>
            <person name="Bollina V."/>
            <person name="Clarke W.E."/>
            <person name="Tuteja R."/>
            <person name="Spillane C."/>
            <person name="Robinson S.J."/>
            <person name="Links M.G."/>
            <person name="Clarke C."/>
            <person name="Higgins E.E."/>
            <person name="Huebert T."/>
            <person name="Sharpe A.G."/>
            <person name="Parkin I.A."/>
        </authorList>
    </citation>
    <scope>NUCLEOTIDE SEQUENCE [LARGE SCALE GENOMIC DNA]</scope>
    <source>
        <strain evidence="7">cv. DH55</strain>
    </source>
</reference>
<dbReference type="Proteomes" id="UP000694864">
    <property type="component" value="Chromosome 1"/>
</dbReference>
<dbReference type="InterPro" id="IPR010264">
    <property type="entry name" value="Self-incomp_S1"/>
</dbReference>
<comment type="subcellular location">
    <subcellularLocation>
        <location evidence="1 6">Secreted</location>
    </subcellularLocation>
</comment>
<comment type="similarity">
    <text evidence="2 6">Belongs to the plant self-incompatibility (S1) protein family.</text>
</comment>
<sequence length="153" mass="17128">MGSLKELVAFIIIMCATSVTTMTLAQNAMAPAPAPPSADNPNTTVVLHNGGSVPMVFHCMSLEVDFKTRIMMPGGTWSFEFLPSVSGDTKYACSFAWRLKYHLFRIYWQSRDQVSGPHGCKRCEWKLRPEGPCQINEKTGKIDHCPPWDSQLF</sequence>
<keyword evidence="3 6" id="KW-0713">Self-incompatibility</keyword>
<dbReference type="RefSeq" id="XP_019097440.1">
    <property type="nucleotide sequence ID" value="XM_019241895.1"/>
</dbReference>
<accession>A0ABM1REK2</accession>
<dbReference type="SUPFAM" id="SSF49503">
    <property type="entry name" value="Cupredoxins"/>
    <property type="match status" value="1"/>
</dbReference>
<evidence type="ECO:0000256" key="6">
    <source>
        <dbReference type="RuleBase" id="RU367044"/>
    </source>
</evidence>
<dbReference type="PANTHER" id="PTHR31232">
    <property type="match status" value="1"/>
</dbReference>
<reference evidence="8" key="2">
    <citation type="submission" date="2025-08" db="UniProtKB">
        <authorList>
            <consortium name="RefSeq"/>
        </authorList>
    </citation>
    <scope>IDENTIFICATION</scope>
    <source>
        <tissue evidence="8">Leaf</tissue>
    </source>
</reference>
<dbReference type="PANTHER" id="PTHR31232:SF31">
    <property type="entry name" value="PLANT SELF-INCOMPATIBILITY PROTEIN S1 FAMILY PROTEIN-RELATED"/>
    <property type="match status" value="1"/>
</dbReference>
<organism evidence="7 8">
    <name type="scientific">Camelina sativa</name>
    <name type="common">False flax</name>
    <name type="synonym">Myagrum sativum</name>
    <dbReference type="NCBI Taxonomy" id="90675"/>
    <lineage>
        <taxon>Eukaryota</taxon>
        <taxon>Viridiplantae</taxon>
        <taxon>Streptophyta</taxon>
        <taxon>Embryophyta</taxon>
        <taxon>Tracheophyta</taxon>
        <taxon>Spermatophyta</taxon>
        <taxon>Magnoliopsida</taxon>
        <taxon>eudicotyledons</taxon>
        <taxon>Gunneridae</taxon>
        <taxon>Pentapetalae</taxon>
        <taxon>rosids</taxon>
        <taxon>malvids</taxon>
        <taxon>Brassicales</taxon>
        <taxon>Brassicaceae</taxon>
        <taxon>Camelineae</taxon>
        <taxon>Camelina</taxon>
    </lineage>
</organism>
<evidence type="ECO:0000256" key="4">
    <source>
        <dbReference type="ARBA" id="ARBA00022525"/>
    </source>
</evidence>
<keyword evidence="5 6" id="KW-0732">Signal</keyword>
<gene>
    <name evidence="8" type="primary">LOC109131201</name>
</gene>
<evidence type="ECO:0000313" key="7">
    <source>
        <dbReference type="Proteomes" id="UP000694864"/>
    </source>
</evidence>
<keyword evidence="4 6" id="KW-0964">Secreted</keyword>
<name>A0ABM1REK2_CAMSA</name>